<evidence type="ECO:0000313" key="1">
    <source>
        <dbReference type="EMBL" id="KEO59903.1"/>
    </source>
</evidence>
<dbReference type="STRING" id="1353528.DT23_15310"/>
<keyword evidence="2" id="KW-1185">Reference proteome</keyword>
<evidence type="ECO:0000313" key="2">
    <source>
        <dbReference type="Proteomes" id="UP000027471"/>
    </source>
</evidence>
<proteinExistence type="predicted"/>
<dbReference type="Proteomes" id="UP000027471">
    <property type="component" value="Unassembled WGS sequence"/>
</dbReference>
<dbReference type="AlphaFoldDB" id="A0A074JWC1"/>
<accession>A0A074JWC1</accession>
<organism evidence="1 2">
    <name type="scientific">Thioclava indica</name>
    <dbReference type="NCBI Taxonomy" id="1353528"/>
    <lineage>
        <taxon>Bacteria</taxon>
        <taxon>Pseudomonadati</taxon>
        <taxon>Pseudomonadota</taxon>
        <taxon>Alphaproteobacteria</taxon>
        <taxon>Rhodobacterales</taxon>
        <taxon>Paracoccaceae</taxon>
        <taxon>Thioclava</taxon>
    </lineage>
</organism>
<sequence length="384" mass="43614">MWDGIMLEARGEFRVDLNEESFSALAQSDPLRAQDILIQDRLRVSCAHNSGEMLEISAQKTNRCDAFYRISPVNMGASKWYSIEYAPLIENVGSSNNFVAILDAASMQSTTIFAICRIFHPDGRSEDVSSRQIEIRKKRKKHVFSINTDGAETFLNDNIASYRIIFFIEARNVSTDIYGLQITSLATINQKNITNNVEEIRSVQKTSVLPRLKRDLNAKSRRGWRTKTKKPWALAKDVFIDFEQGSEQEVAVTRRDKHLVVDFSKATGRWRTLEFRFNEVKNTETVFALLHFQGMKLSTPALEVTLVLRQYGDNAGWTDVPIPVSLVLHAESKIEQHLIDVSSLLSNDHDYHRFGIFMFFPSGLGAVAIKELEVSVFDATSTHN</sequence>
<reference evidence="1 2" key="1">
    <citation type="journal article" date="2015" name="Antonie Van Leeuwenhoek">
        <title>Thioclava indica sp. nov., isolated from surface seawater of the Indian Ocean.</title>
        <authorList>
            <person name="Liu Y."/>
            <person name="Lai Q."/>
            <person name="Du J."/>
            <person name="Xu H."/>
            <person name="Jiang L."/>
            <person name="Shao Z."/>
        </authorList>
    </citation>
    <scope>NUCLEOTIDE SEQUENCE [LARGE SCALE GENOMIC DNA]</scope>
    <source>
        <strain evidence="1 2">DT23-4</strain>
    </source>
</reference>
<name>A0A074JWC1_9RHOB</name>
<gene>
    <name evidence="1" type="ORF">DT23_15310</name>
</gene>
<comment type="caution">
    <text evidence="1">The sequence shown here is derived from an EMBL/GenBank/DDBJ whole genome shotgun (WGS) entry which is preliminary data.</text>
</comment>
<dbReference type="EMBL" id="AUNB01000027">
    <property type="protein sequence ID" value="KEO59903.1"/>
    <property type="molecule type" value="Genomic_DNA"/>
</dbReference>
<protein>
    <submittedName>
        <fullName evidence="1">Uncharacterized protein</fullName>
    </submittedName>
</protein>